<gene>
    <name evidence="2" type="ORF">BDD21_3228</name>
</gene>
<feature type="domain" description="Polymerase beta nucleotidyltransferase" evidence="1">
    <location>
        <begin position="1"/>
        <end position="66"/>
    </location>
</feature>
<dbReference type="InterPro" id="IPR043519">
    <property type="entry name" value="NT_sf"/>
</dbReference>
<reference evidence="2 3" key="1">
    <citation type="submission" date="2018-10" db="EMBL/GenBank/DDBJ databases">
        <title>Genomic Encyclopedia of Archaeal and Bacterial Type Strains, Phase II (KMG-II): from individual species to whole genera.</title>
        <authorList>
            <person name="Goeker M."/>
        </authorList>
    </citation>
    <scope>NUCLEOTIDE SEQUENCE [LARGE SCALE GENOMIC DNA]</scope>
    <source>
        <strain evidence="2 3">DSM 235</strain>
    </source>
</reference>
<evidence type="ECO:0000259" key="1">
    <source>
        <dbReference type="Pfam" id="PF18765"/>
    </source>
</evidence>
<proteinExistence type="predicted"/>
<dbReference type="EMBL" id="RBXL01000001">
    <property type="protein sequence ID" value="RKT45755.1"/>
    <property type="molecule type" value="Genomic_DNA"/>
</dbReference>
<sequence>MVYLFGSRLDDRARGGDFDLLIETTQGLTLLERARLKLELEEGLGLPVDVISRARNAEPTPFQRIARASAVRLEAGP</sequence>
<name>A0A495VBC7_9GAMM</name>
<dbReference type="Pfam" id="PF18765">
    <property type="entry name" value="Polbeta"/>
    <property type="match status" value="1"/>
</dbReference>
<evidence type="ECO:0000313" key="3">
    <source>
        <dbReference type="Proteomes" id="UP000274556"/>
    </source>
</evidence>
<keyword evidence="2" id="KW-0808">Transferase</keyword>
<evidence type="ECO:0000313" key="2">
    <source>
        <dbReference type="EMBL" id="RKT45755.1"/>
    </source>
</evidence>
<dbReference type="GO" id="GO:0016740">
    <property type="term" value="F:transferase activity"/>
    <property type="evidence" value="ECO:0007669"/>
    <property type="project" value="UniProtKB-KW"/>
</dbReference>
<dbReference type="Gene3D" id="3.30.460.10">
    <property type="entry name" value="Beta Polymerase, domain 2"/>
    <property type="match status" value="1"/>
</dbReference>
<dbReference type="RefSeq" id="WP_245969639.1">
    <property type="nucleotide sequence ID" value="NZ_RBXL01000001.1"/>
</dbReference>
<accession>A0A495VBC7</accession>
<dbReference type="Proteomes" id="UP000274556">
    <property type="component" value="Unassembled WGS sequence"/>
</dbReference>
<organism evidence="2 3">
    <name type="scientific">Thiocapsa rosea</name>
    <dbReference type="NCBI Taxonomy" id="69360"/>
    <lineage>
        <taxon>Bacteria</taxon>
        <taxon>Pseudomonadati</taxon>
        <taxon>Pseudomonadota</taxon>
        <taxon>Gammaproteobacteria</taxon>
        <taxon>Chromatiales</taxon>
        <taxon>Chromatiaceae</taxon>
        <taxon>Thiocapsa</taxon>
    </lineage>
</organism>
<protein>
    <submittedName>
        <fullName evidence="2">Nucleotidyltransferase-like protein</fullName>
    </submittedName>
</protein>
<dbReference type="InterPro" id="IPR041633">
    <property type="entry name" value="Polbeta"/>
</dbReference>
<dbReference type="SUPFAM" id="SSF81301">
    <property type="entry name" value="Nucleotidyltransferase"/>
    <property type="match status" value="1"/>
</dbReference>
<dbReference type="CDD" id="cd05403">
    <property type="entry name" value="NT_KNTase_like"/>
    <property type="match status" value="1"/>
</dbReference>
<keyword evidence="3" id="KW-1185">Reference proteome</keyword>
<dbReference type="AlphaFoldDB" id="A0A495VBC7"/>
<comment type="caution">
    <text evidence="2">The sequence shown here is derived from an EMBL/GenBank/DDBJ whole genome shotgun (WGS) entry which is preliminary data.</text>
</comment>